<dbReference type="PROSITE" id="PS50928">
    <property type="entry name" value="ABC_TM1"/>
    <property type="match status" value="1"/>
</dbReference>
<dbReference type="AlphaFoldDB" id="A0AB73G9M3"/>
<dbReference type="Gene3D" id="1.10.3720.10">
    <property type="entry name" value="MetI-like"/>
    <property type="match status" value="1"/>
</dbReference>
<evidence type="ECO:0000256" key="1">
    <source>
        <dbReference type="ARBA" id="ARBA00004429"/>
    </source>
</evidence>
<keyword evidence="6 8" id="KW-1133">Transmembrane helix</keyword>
<dbReference type="InterPro" id="IPR000515">
    <property type="entry name" value="MetI-like"/>
</dbReference>
<evidence type="ECO:0000256" key="4">
    <source>
        <dbReference type="ARBA" id="ARBA00022519"/>
    </source>
</evidence>
<dbReference type="CDD" id="cd06261">
    <property type="entry name" value="TM_PBP2"/>
    <property type="match status" value="1"/>
</dbReference>
<keyword evidence="7 8" id="KW-0472">Membrane</keyword>
<name>A0AB73G9M3_9BURK</name>
<dbReference type="RefSeq" id="WP_059537595.1">
    <property type="nucleotide sequence ID" value="NZ_LOVJ01000083.1"/>
</dbReference>
<comment type="subcellular location">
    <subcellularLocation>
        <location evidence="1">Cell inner membrane</location>
        <topology evidence="1">Multi-pass membrane protein</topology>
    </subcellularLocation>
    <subcellularLocation>
        <location evidence="8">Cell membrane</location>
        <topology evidence="8">Multi-pass membrane protein</topology>
    </subcellularLocation>
</comment>
<keyword evidence="5 8" id="KW-0812">Transmembrane</keyword>
<evidence type="ECO:0000256" key="3">
    <source>
        <dbReference type="ARBA" id="ARBA00022475"/>
    </source>
</evidence>
<evidence type="ECO:0000256" key="9">
    <source>
        <dbReference type="SAM" id="MobiDB-lite"/>
    </source>
</evidence>
<dbReference type="Proteomes" id="UP000061665">
    <property type="component" value="Unassembled WGS sequence"/>
</dbReference>
<evidence type="ECO:0000256" key="5">
    <source>
        <dbReference type="ARBA" id="ARBA00022692"/>
    </source>
</evidence>
<organism evidence="11 12">
    <name type="scientific">Burkholderia ubonensis</name>
    <dbReference type="NCBI Taxonomy" id="101571"/>
    <lineage>
        <taxon>Bacteria</taxon>
        <taxon>Pseudomonadati</taxon>
        <taxon>Pseudomonadota</taxon>
        <taxon>Betaproteobacteria</taxon>
        <taxon>Burkholderiales</taxon>
        <taxon>Burkholderiaceae</taxon>
        <taxon>Burkholderia</taxon>
        <taxon>Burkholderia cepacia complex</taxon>
    </lineage>
</organism>
<evidence type="ECO:0000256" key="2">
    <source>
        <dbReference type="ARBA" id="ARBA00022448"/>
    </source>
</evidence>
<feature type="transmembrane region" description="Helical" evidence="8">
    <location>
        <begin position="262"/>
        <end position="283"/>
    </location>
</feature>
<gene>
    <name evidence="11" type="ORF">WJ53_02370</name>
</gene>
<dbReference type="Pfam" id="PF00528">
    <property type="entry name" value="BPD_transp_1"/>
    <property type="match status" value="1"/>
</dbReference>
<evidence type="ECO:0000313" key="12">
    <source>
        <dbReference type="Proteomes" id="UP000061665"/>
    </source>
</evidence>
<dbReference type="PANTHER" id="PTHR43357:SF4">
    <property type="entry name" value="INNER MEMBRANE ABC TRANSPORTER PERMEASE PROTEIN YDCV"/>
    <property type="match status" value="1"/>
</dbReference>
<reference evidence="11 12" key="1">
    <citation type="submission" date="2015-11" db="EMBL/GenBank/DDBJ databases">
        <title>Expanding the genomic diversity of Burkholderia species for the development of highly accurate diagnostics.</title>
        <authorList>
            <person name="Sahl J."/>
            <person name="Keim P."/>
            <person name="Wagner D."/>
        </authorList>
    </citation>
    <scope>NUCLEOTIDE SEQUENCE [LARGE SCALE GENOMIC DNA]</scope>
    <source>
        <strain evidence="11 12">MSMB2058</strain>
    </source>
</reference>
<proteinExistence type="inferred from homology"/>
<dbReference type="PANTHER" id="PTHR43357">
    <property type="entry name" value="INNER MEMBRANE ABC TRANSPORTER PERMEASE PROTEIN YDCV"/>
    <property type="match status" value="1"/>
</dbReference>
<feature type="transmembrane region" description="Helical" evidence="8">
    <location>
        <begin position="128"/>
        <end position="150"/>
    </location>
</feature>
<feature type="transmembrane region" description="Helical" evidence="8">
    <location>
        <begin position="156"/>
        <end position="177"/>
    </location>
</feature>
<protein>
    <submittedName>
        <fullName evidence="11">ABC transporter permease</fullName>
    </submittedName>
</protein>
<dbReference type="SUPFAM" id="SSF161098">
    <property type="entry name" value="MetI-like"/>
    <property type="match status" value="1"/>
</dbReference>
<evidence type="ECO:0000313" key="11">
    <source>
        <dbReference type="EMBL" id="KVM36244.1"/>
    </source>
</evidence>
<evidence type="ECO:0000256" key="6">
    <source>
        <dbReference type="ARBA" id="ARBA00022989"/>
    </source>
</evidence>
<comment type="caution">
    <text evidence="11">The sequence shown here is derived from an EMBL/GenBank/DDBJ whole genome shotgun (WGS) entry which is preliminary data.</text>
</comment>
<feature type="transmembrane region" description="Helical" evidence="8">
    <location>
        <begin position="215"/>
        <end position="236"/>
    </location>
</feature>
<dbReference type="InterPro" id="IPR035906">
    <property type="entry name" value="MetI-like_sf"/>
</dbReference>
<feature type="transmembrane region" description="Helical" evidence="8">
    <location>
        <begin position="85"/>
        <end position="107"/>
    </location>
</feature>
<feature type="transmembrane region" description="Helical" evidence="8">
    <location>
        <begin position="32"/>
        <end position="65"/>
    </location>
</feature>
<keyword evidence="2 8" id="KW-0813">Transport</keyword>
<evidence type="ECO:0000256" key="7">
    <source>
        <dbReference type="ARBA" id="ARBA00023136"/>
    </source>
</evidence>
<accession>A0AB73G9M3</accession>
<comment type="similarity">
    <text evidence="8">Belongs to the binding-protein-dependent transport system permease family.</text>
</comment>
<feature type="region of interest" description="Disordered" evidence="9">
    <location>
        <begin position="1"/>
        <end position="23"/>
    </location>
</feature>
<sequence>MHSLSDSSAPSPAPTRANGAARRAPRVTGARAIAALQWLVTLLLGAFLIVPVVMSVLAGLTVNYFRGLSSGLTLRWLEQVWQQYHGSVVLSLVVAFATLAIVLAVGVPAGYALARSKGRFARVIEEALVLPVALPGLASALALLVVYGGFTAFRTSLWFIVAGHVVFTLPFMVRAVAAVAAGADLRTLEEGAASLGASFVTRFVTIVLPNLRPGIVAGALAVLTLSIGEFNLTWMLHTPDTKTLPVGLADTYASLRLEVGSAYTILFLLMTLPLLVAMQWLGVDPSGTRAVKRAKR</sequence>
<evidence type="ECO:0000256" key="8">
    <source>
        <dbReference type="RuleBase" id="RU363032"/>
    </source>
</evidence>
<dbReference type="EMBL" id="LOZE01000034">
    <property type="protein sequence ID" value="KVM36244.1"/>
    <property type="molecule type" value="Genomic_DNA"/>
</dbReference>
<evidence type="ECO:0000259" key="10">
    <source>
        <dbReference type="PROSITE" id="PS50928"/>
    </source>
</evidence>
<keyword evidence="3" id="KW-1003">Cell membrane</keyword>
<feature type="domain" description="ABC transmembrane type-1" evidence="10">
    <location>
        <begin position="88"/>
        <end position="278"/>
    </location>
</feature>
<keyword evidence="4" id="KW-0997">Cell inner membrane</keyword>
<dbReference type="GO" id="GO:0055085">
    <property type="term" value="P:transmembrane transport"/>
    <property type="evidence" value="ECO:0007669"/>
    <property type="project" value="InterPro"/>
</dbReference>
<dbReference type="GO" id="GO:0005886">
    <property type="term" value="C:plasma membrane"/>
    <property type="evidence" value="ECO:0007669"/>
    <property type="project" value="UniProtKB-SubCell"/>
</dbReference>